<feature type="domain" description="IclR-ED" evidence="5">
    <location>
        <begin position="60"/>
        <end position="245"/>
    </location>
</feature>
<dbReference type="GO" id="GO:0003700">
    <property type="term" value="F:DNA-binding transcription factor activity"/>
    <property type="evidence" value="ECO:0007669"/>
    <property type="project" value="TreeGrafter"/>
</dbReference>
<dbReference type="InterPro" id="IPR050707">
    <property type="entry name" value="HTH_MetabolicPath_Reg"/>
</dbReference>
<dbReference type="GO" id="GO:0045892">
    <property type="term" value="P:negative regulation of DNA-templated transcription"/>
    <property type="evidence" value="ECO:0007669"/>
    <property type="project" value="TreeGrafter"/>
</dbReference>
<protein>
    <submittedName>
        <fullName evidence="6">IclR family transcriptional regulator</fullName>
    </submittedName>
</protein>
<dbReference type="AlphaFoldDB" id="A0A9E8CU89"/>
<dbReference type="Gene3D" id="1.10.10.10">
    <property type="entry name" value="Winged helix-like DNA-binding domain superfamily/Winged helix DNA-binding domain"/>
    <property type="match status" value="1"/>
</dbReference>
<evidence type="ECO:0000313" key="6">
    <source>
        <dbReference type="EMBL" id="UZF90193.1"/>
    </source>
</evidence>
<accession>A0A9E8CU89</accession>
<dbReference type="InterPro" id="IPR014757">
    <property type="entry name" value="Tscrpt_reg_IclR_C"/>
</dbReference>
<sequence>MKTAVQILTMFSAETPVVTVSAAASRFGLTASASSRLLASLASSGIVQRGPDRAYRPGPLAYRLGLLYHAHNRLADLINDGARKIVGETGKTCWVSVLSGLNTMLISRFPGPMEQGFYLDAGKMLPANASAAGKALMARLPDPEVIKLLNSAKLEAWTTKSKTDVATILADVEEVRQRGWGIIAGELLENVISIAVAFSAPLEMASMALSVSVYSNDLEEVARSIASLTQVAREIGDKISDPFWTDRPLLPAQAAIVAEIHRYIALSEEERTGSGAAHRTQRA</sequence>
<dbReference type="InterPro" id="IPR036390">
    <property type="entry name" value="WH_DNA-bd_sf"/>
</dbReference>
<dbReference type="Pfam" id="PF01614">
    <property type="entry name" value="IclR_C"/>
    <property type="match status" value="1"/>
</dbReference>
<dbReference type="InterPro" id="IPR005471">
    <property type="entry name" value="Tscrpt_reg_IclR_N"/>
</dbReference>
<keyword evidence="2" id="KW-0238">DNA-binding</keyword>
<geneLocation type="plasmid" evidence="6">
    <name>pNBC436</name>
</geneLocation>
<evidence type="ECO:0000256" key="3">
    <source>
        <dbReference type="ARBA" id="ARBA00023163"/>
    </source>
</evidence>
<proteinExistence type="predicted"/>
<keyword evidence="3" id="KW-0804">Transcription</keyword>
<dbReference type="SUPFAM" id="SSF55781">
    <property type="entry name" value="GAF domain-like"/>
    <property type="match status" value="1"/>
</dbReference>
<dbReference type="PROSITE" id="PS51077">
    <property type="entry name" value="HTH_ICLR"/>
    <property type="match status" value="1"/>
</dbReference>
<dbReference type="PROSITE" id="PS51078">
    <property type="entry name" value="ICLR_ED"/>
    <property type="match status" value="1"/>
</dbReference>
<keyword evidence="6" id="KW-0614">Plasmid</keyword>
<gene>
    <name evidence="6" type="ORF">NWE54_26530</name>
</gene>
<reference evidence="6" key="1">
    <citation type="submission" date="2022-08" db="EMBL/GenBank/DDBJ databases">
        <title>Complete Genome Sequences of 2 Bosea sp. soil isolates.</title>
        <authorList>
            <person name="Alvarez Arevalo M."/>
            <person name="Sterndorff E.B."/>
            <person name="Faurdal D."/>
            <person name="Joergensen T.S."/>
            <person name="Weber T."/>
        </authorList>
    </citation>
    <scope>NUCLEOTIDE SEQUENCE</scope>
    <source>
        <strain evidence="6">NBC_00436</strain>
        <plasmid evidence="6">pNBC436</plasmid>
    </source>
</reference>
<evidence type="ECO:0000259" key="5">
    <source>
        <dbReference type="PROSITE" id="PS51078"/>
    </source>
</evidence>
<dbReference type="InterPro" id="IPR029016">
    <property type="entry name" value="GAF-like_dom_sf"/>
</dbReference>
<keyword evidence="1" id="KW-0805">Transcription regulation</keyword>
<dbReference type="PANTHER" id="PTHR30136:SF35">
    <property type="entry name" value="HTH-TYPE TRANSCRIPTIONAL REGULATOR RV1719"/>
    <property type="match status" value="1"/>
</dbReference>
<feature type="domain" description="HTH iclR-type" evidence="4">
    <location>
        <begin position="1"/>
        <end position="59"/>
    </location>
</feature>
<dbReference type="InterPro" id="IPR036388">
    <property type="entry name" value="WH-like_DNA-bd_sf"/>
</dbReference>
<dbReference type="EMBL" id="CP102775">
    <property type="protein sequence ID" value="UZF90193.1"/>
    <property type="molecule type" value="Genomic_DNA"/>
</dbReference>
<evidence type="ECO:0000256" key="1">
    <source>
        <dbReference type="ARBA" id="ARBA00023015"/>
    </source>
</evidence>
<dbReference type="PANTHER" id="PTHR30136">
    <property type="entry name" value="HELIX-TURN-HELIX TRANSCRIPTIONAL REGULATOR, ICLR FAMILY"/>
    <property type="match status" value="1"/>
</dbReference>
<evidence type="ECO:0000259" key="4">
    <source>
        <dbReference type="PROSITE" id="PS51077"/>
    </source>
</evidence>
<name>A0A9E8CU89_9HYPH</name>
<organism evidence="6">
    <name type="scientific">Bosea sp. NBC_00436</name>
    <dbReference type="NCBI Taxonomy" id="2969620"/>
    <lineage>
        <taxon>Bacteria</taxon>
        <taxon>Pseudomonadati</taxon>
        <taxon>Pseudomonadota</taxon>
        <taxon>Alphaproteobacteria</taxon>
        <taxon>Hyphomicrobiales</taxon>
        <taxon>Boseaceae</taxon>
        <taxon>Bosea</taxon>
    </lineage>
</organism>
<dbReference type="SUPFAM" id="SSF46785">
    <property type="entry name" value="Winged helix' DNA-binding domain"/>
    <property type="match status" value="1"/>
</dbReference>
<dbReference type="GO" id="GO:0003677">
    <property type="term" value="F:DNA binding"/>
    <property type="evidence" value="ECO:0007669"/>
    <property type="project" value="UniProtKB-KW"/>
</dbReference>
<dbReference type="Pfam" id="PF09339">
    <property type="entry name" value="HTH_IclR"/>
    <property type="match status" value="1"/>
</dbReference>
<evidence type="ECO:0000256" key="2">
    <source>
        <dbReference type="ARBA" id="ARBA00023125"/>
    </source>
</evidence>
<dbReference type="Gene3D" id="3.30.450.40">
    <property type="match status" value="1"/>
</dbReference>